<protein>
    <submittedName>
        <fullName evidence="1">ABC transporter substrate-binding protein</fullName>
    </submittedName>
</protein>
<evidence type="ECO:0000313" key="2">
    <source>
        <dbReference type="Proteomes" id="UP001183246"/>
    </source>
</evidence>
<organism evidence="1 2">
    <name type="scientific">Streptomyces litchfieldiae</name>
    <dbReference type="NCBI Taxonomy" id="3075543"/>
    <lineage>
        <taxon>Bacteria</taxon>
        <taxon>Bacillati</taxon>
        <taxon>Actinomycetota</taxon>
        <taxon>Actinomycetes</taxon>
        <taxon>Kitasatosporales</taxon>
        <taxon>Streptomycetaceae</taxon>
        <taxon>Streptomyces</taxon>
    </lineage>
</organism>
<comment type="caution">
    <text evidence="1">The sequence shown here is derived from an EMBL/GenBank/DDBJ whole genome shotgun (WGS) entry which is preliminary data.</text>
</comment>
<dbReference type="Proteomes" id="UP001183246">
    <property type="component" value="Unassembled WGS sequence"/>
</dbReference>
<evidence type="ECO:0000313" key="1">
    <source>
        <dbReference type="EMBL" id="MDT0341315.1"/>
    </source>
</evidence>
<dbReference type="Gene3D" id="3.40.50.1980">
    <property type="entry name" value="Nitrogenase molybdenum iron protein domain"/>
    <property type="match status" value="2"/>
</dbReference>
<dbReference type="RefSeq" id="WP_311702429.1">
    <property type="nucleotide sequence ID" value="NZ_JAVREL010000001.1"/>
</dbReference>
<accession>A0ABU2MIA2</accession>
<gene>
    <name evidence="1" type="ORF">RM590_01395</name>
</gene>
<dbReference type="EMBL" id="JAVREL010000001">
    <property type="protein sequence ID" value="MDT0341315.1"/>
    <property type="molecule type" value="Genomic_DNA"/>
</dbReference>
<proteinExistence type="predicted"/>
<reference evidence="2" key="1">
    <citation type="submission" date="2023-07" db="EMBL/GenBank/DDBJ databases">
        <title>30 novel species of actinomycetes from the DSMZ collection.</title>
        <authorList>
            <person name="Nouioui I."/>
        </authorList>
    </citation>
    <scope>NUCLEOTIDE SEQUENCE [LARGE SCALE GENOMIC DNA]</scope>
    <source>
        <strain evidence="2">DSM 44938</strain>
    </source>
</reference>
<sequence>MDPEGAWEFRDDRGRLATAPRRPAKVVAYIQPGAALWDHGIRPAGLFGSAHDGAAPDPAKAGTLPLDDIPYFGSGAALDEAALLAADPDLVIAVTYDGDGVYGIDADAAKRLEARVPLVALDVSGRRPLTATRERLTALAHALGAATPAAAEAEVGDAERLLRAAAEAPGAPRALALSPAGEDLVHLARPGSWPDLAAVAGLGVALCEPPPGAGLNWATTDWPTAAALNAPLWLVDARANAAPLPAHLAAGIRVLPWNPELPPSPRAHAHFHRTLAEALRAAAD</sequence>
<name>A0ABU2MIA2_9ACTN</name>
<keyword evidence="2" id="KW-1185">Reference proteome</keyword>
<dbReference type="SUPFAM" id="SSF53807">
    <property type="entry name" value="Helical backbone' metal receptor"/>
    <property type="match status" value="1"/>
</dbReference>